<evidence type="ECO:0000313" key="2">
    <source>
        <dbReference type="Proteomes" id="UP001497457"/>
    </source>
</evidence>
<proteinExistence type="predicted"/>
<protein>
    <submittedName>
        <fullName evidence="1">Uncharacterized protein</fullName>
    </submittedName>
</protein>
<dbReference type="EMBL" id="OZ075114">
    <property type="protein sequence ID" value="CAL5058018.1"/>
    <property type="molecule type" value="Genomic_DNA"/>
</dbReference>
<keyword evidence="2" id="KW-1185">Reference proteome</keyword>
<reference evidence="1 2" key="2">
    <citation type="submission" date="2024-10" db="EMBL/GenBank/DDBJ databases">
        <authorList>
            <person name="Ryan C."/>
        </authorList>
    </citation>
    <scope>NUCLEOTIDE SEQUENCE [LARGE SCALE GENOMIC DNA]</scope>
</reference>
<dbReference type="Proteomes" id="UP001497457">
    <property type="component" value="Chromosome 4rd"/>
</dbReference>
<dbReference type="AlphaFoldDB" id="A0ABC9EH36"/>
<accession>A0ABC9EH36</accession>
<name>A0ABC9EH36_9POAL</name>
<evidence type="ECO:0000313" key="1">
    <source>
        <dbReference type="EMBL" id="CAL5058018.1"/>
    </source>
</evidence>
<dbReference type="Gene3D" id="1.10.510.10">
    <property type="entry name" value="Transferase(Phosphotransferase) domain 1"/>
    <property type="match status" value="1"/>
</dbReference>
<gene>
    <name evidence="1" type="ORF">URODEC1_LOCUS95979</name>
</gene>
<dbReference type="InterPro" id="IPR011009">
    <property type="entry name" value="Kinase-like_dom_sf"/>
</dbReference>
<organism evidence="1 2">
    <name type="scientific">Urochloa decumbens</name>
    <dbReference type="NCBI Taxonomy" id="240449"/>
    <lineage>
        <taxon>Eukaryota</taxon>
        <taxon>Viridiplantae</taxon>
        <taxon>Streptophyta</taxon>
        <taxon>Embryophyta</taxon>
        <taxon>Tracheophyta</taxon>
        <taxon>Spermatophyta</taxon>
        <taxon>Magnoliopsida</taxon>
        <taxon>Liliopsida</taxon>
        <taxon>Poales</taxon>
        <taxon>Poaceae</taxon>
        <taxon>PACMAD clade</taxon>
        <taxon>Panicoideae</taxon>
        <taxon>Panicodae</taxon>
        <taxon>Paniceae</taxon>
        <taxon>Melinidinae</taxon>
        <taxon>Urochloa</taxon>
    </lineage>
</organism>
<sequence>MDIEFESYRAVYGKCDRQGKFFVTDSKEKLEDYDGTSMDLFKGTYTMVDDVRTNCLIKKFPTDPSKLRLYSRLRKIRHHNVLSVQSFYDVSRQPRFVFSWADGSTIAWLKAGGGGAGKMVKSSMRGRRPSPKFREIIIDICSGLEHLFQEKIYPIKIGAENILTCKIGNNHLTKLLVDEAEEPERVNEDIHKMKLWADVKSLMKTTFTDCANTTTDIDPIASKFFDAIGNLSSEKLAKYPDNWTIRQKAKYLLKIMSMDKDKVGAAVQDVGIHWPKTSKGLLNSPLREMIAYDKMREFPSKYITSYPYDFLRICKDVIKHWLVLPDSVKDACTDWERLVEKMDTWNPEIWCILYDIFG</sequence>
<reference evidence="2" key="1">
    <citation type="submission" date="2024-06" db="EMBL/GenBank/DDBJ databases">
        <authorList>
            <person name="Ryan C."/>
        </authorList>
    </citation>
    <scope>NUCLEOTIDE SEQUENCE [LARGE SCALE GENOMIC DNA]</scope>
</reference>
<dbReference type="SUPFAM" id="SSF56112">
    <property type="entry name" value="Protein kinase-like (PK-like)"/>
    <property type="match status" value="1"/>
</dbReference>